<protein>
    <submittedName>
        <fullName evidence="1">Uncharacterized protein</fullName>
    </submittedName>
</protein>
<keyword evidence="2" id="KW-1185">Reference proteome</keyword>
<dbReference type="EMBL" id="JAWZYT010000427">
    <property type="protein sequence ID" value="KAK4323659.1"/>
    <property type="molecule type" value="Genomic_DNA"/>
</dbReference>
<name>A0AAE1UMP2_9EUCA</name>
<gene>
    <name evidence="1" type="ORF">Pmani_005700</name>
</gene>
<accession>A0AAE1UMP2</accession>
<comment type="caution">
    <text evidence="1">The sequence shown here is derived from an EMBL/GenBank/DDBJ whole genome shotgun (WGS) entry which is preliminary data.</text>
</comment>
<organism evidence="1 2">
    <name type="scientific">Petrolisthes manimaculis</name>
    <dbReference type="NCBI Taxonomy" id="1843537"/>
    <lineage>
        <taxon>Eukaryota</taxon>
        <taxon>Metazoa</taxon>
        <taxon>Ecdysozoa</taxon>
        <taxon>Arthropoda</taxon>
        <taxon>Crustacea</taxon>
        <taxon>Multicrustacea</taxon>
        <taxon>Malacostraca</taxon>
        <taxon>Eumalacostraca</taxon>
        <taxon>Eucarida</taxon>
        <taxon>Decapoda</taxon>
        <taxon>Pleocyemata</taxon>
        <taxon>Anomura</taxon>
        <taxon>Galatheoidea</taxon>
        <taxon>Porcellanidae</taxon>
        <taxon>Petrolisthes</taxon>
    </lineage>
</organism>
<reference evidence="1" key="1">
    <citation type="submission" date="2023-11" db="EMBL/GenBank/DDBJ databases">
        <title>Genome assemblies of two species of porcelain crab, Petrolisthes cinctipes and Petrolisthes manimaculis (Anomura: Porcellanidae).</title>
        <authorList>
            <person name="Angst P."/>
        </authorList>
    </citation>
    <scope>NUCLEOTIDE SEQUENCE</scope>
    <source>
        <strain evidence="1">PB745_02</strain>
        <tissue evidence="1">Gill</tissue>
    </source>
</reference>
<proteinExistence type="predicted"/>
<evidence type="ECO:0000313" key="1">
    <source>
        <dbReference type="EMBL" id="KAK4323659.1"/>
    </source>
</evidence>
<evidence type="ECO:0000313" key="2">
    <source>
        <dbReference type="Proteomes" id="UP001292094"/>
    </source>
</evidence>
<dbReference type="Proteomes" id="UP001292094">
    <property type="component" value="Unassembled WGS sequence"/>
</dbReference>
<sequence length="97" mass="11306">MPWTRWTFISSVLPSIVGHDRQSEKLQQPQPPLQDSSDQVIKSSTIHLHYFGILPTQHHFTLYRHGGEDTIQQDYPDSKPPTHQNQHDIYYQALINS</sequence>
<dbReference type="AlphaFoldDB" id="A0AAE1UMP2"/>